<reference evidence="2 3" key="1">
    <citation type="journal article" date="2023" name="Sci. Data">
        <title>Genome assembly of the Korean intertidal mud-creeper Batillaria attramentaria.</title>
        <authorList>
            <person name="Patra A.K."/>
            <person name="Ho P.T."/>
            <person name="Jun S."/>
            <person name="Lee S.J."/>
            <person name="Kim Y."/>
            <person name="Won Y.J."/>
        </authorList>
    </citation>
    <scope>NUCLEOTIDE SEQUENCE [LARGE SCALE GENOMIC DNA]</scope>
    <source>
        <strain evidence="2">Wonlab-2016</strain>
    </source>
</reference>
<keyword evidence="3" id="KW-1185">Reference proteome</keyword>
<proteinExistence type="predicted"/>
<feature type="region of interest" description="Disordered" evidence="1">
    <location>
        <begin position="71"/>
        <end position="94"/>
    </location>
</feature>
<organism evidence="2 3">
    <name type="scientific">Batillaria attramentaria</name>
    <dbReference type="NCBI Taxonomy" id="370345"/>
    <lineage>
        <taxon>Eukaryota</taxon>
        <taxon>Metazoa</taxon>
        <taxon>Spiralia</taxon>
        <taxon>Lophotrochozoa</taxon>
        <taxon>Mollusca</taxon>
        <taxon>Gastropoda</taxon>
        <taxon>Caenogastropoda</taxon>
        <taxon>Sorbeoconcha</taxon>
        <taxon>Cerithioidea</taxon>
        <taxon>Batillariidae</taxon>
        <taxon>Batillaria</taxon>
    </lineage>
</organism>
<name>A0ABD0JB15_9CAEN</name>
<dbReference type="AlphaFoldDB" id="A0ABD0JB15"/>
<sequence length="94" mass="9669">MRNSVSISTAVFNLSAFAGKSGDVSSVLPGVGEKTKLERVTEGTQYSEVQGTNSRAVVVTIPAFQPLISSSAASIAPPRSPPSKALARPPQTSP</sequence>
<evidence type="ECO:0000313" key="2">
    <source>
        <dbReference type="EMBL" id="KAK7468160.1"/>
    </source>
</evidence>
<dbReference type="EMBL" id="JACVVK020000521">
    <property type="protein sequence ID" value="KAK7468160.1"/>
    <property type="molecule type" value="Genomic_DNA"/>
</dbReference>
<evidence type="ECO:0000256" key="1">
    <source>
        <dbReference type="SAM" id="MobiDB-lite"/>
    </source>
</evidence>
<protein>
    <submittedName>
        <fullName evidence="2">Uncharacterized protein</fullName>
    </submittedName>
</protein>
<dbReference type="Proteomes" id="UP001519460">
    <property type="component" value="Unassembled WGS sequence"/>
</dbReference>
<feature type="compositionally biased region" description="Low complexity" evidence="1">
    <location>
        <begin position="71"/>
        <end position="85"/>
    </location>
</feature>
<accession>A0ABD0JB15</accession>
<evidence type="ECO:0000313" key="3">
    <source>
        <dbReference type="Proteomes" id="UP001519460"/>
    </source>
</evidence>
<gene>
    <name evidence="2" type="ORF">BaRGS_00036624</name>
</gene>
<comment type="caution">
    <text evidence="2">The sequence shown here is derived from an EMBL/GenBank/DDBJ whole genome shotgun (WGS) entry which is preliminary data.</text>
</comment>